<protein>
    <submittedName>
        <fullName evidence="3">DNA-binding transcriptional regulator, PadR family</fullName>
    </submittedName>
</protein>
<dbReference type="InterPro" id="IPR036388">
    <property type="entry name" value="WH-like_DNA-bd_sf"/>
</dbReference>
<dbReference type="PANTHER" id="PTHR43252:SF4">
    <property type="entry name" value="TRANSCRIPTIONAL REGULATORY PROTEIN"/>
    <property type="match status" value="1"/>
</dbReference>
<dbReference type="InterPro" id="IPR005149">
    <property type="entry name" value="Tscrpt_reg_PadR_N"/>
</dbReference>
<reference evidence="4" key="1">
    <citation type="submission" date="2016-10" db="EMBL/GenBank/DDBJ databases">
        <authorList>
            <person name="Varghese N."/>
            <person name="Submissions S."/>
        </authorList>
    </citation>
    <scope>NUCLEOTIDE SEQUENCE [LARGE SCALE GENOMIC DNA]</scope>
    <source>
        <strain evidence="4">CGMCC 1.7061</strain>
    </source>
</reference>
<gene>
    <name evidence="3" type="ORF">SAMN04487963_2188</name>
</gene>
<dbReference type="InterPro" id="IPR018309">
    <property type="entry name" value="Tscrpt_reg_PadR_C"/>
</dbReference>
<dbReference type="STRING" id="488535.SAMN04487963_2188"/>
<feature type="domain" description="Transcription regulator PadR C-terminal" evidence="2">
    <location>
        <begin position="95"/>
        <end position="175"/>
    </location>
</feature>
<accession>A0A1I4Q6B0</accession>
<dbReference type="AlphaFoldDB" id="A0A1I4Q6B0"/>
<dbReference type="OrthoDB" id="3186544at2"/>
<organism evidence="3 4">
    <name type="scientific">Marinobacter zhejiangensis</name>
    <dbReference type="NCBI Taxonomy" id="488535"/>
    <lineage>
        <taxon>Bacteria</taxon>
        <taxon>Pseudomonadati</taxon>
        <taxon>Pseudomonadota</taxon>
        <taxon>Gammaproteobacteria</taxon>
        <taxon>Pseudomonadales</taxon>
        <taxon>Marinobacteraceae</taxon>
        <taxon>Marinobacter</taxon>
    </lineage>
</organism>
<proteinExistence type="predicted"/>
<dbReference type="Gene3D" id="6.10.140.190">
    <property type="match status" value="1"/>
</dbReference>
<sequence>MSIQHALLTSLLEKPSTGYDLASRFDRSIGYFWQATHQQIYRELRRMAASGWVVAEEEGGEGRRKRKTYQVLAAGIDELKRWGSEPCRSTEGHRELLVKLRAEAVLGPLGALEELQRLMAEHEEKLATFLQIEQRDFSGSALSVAQQLQYQVLRMGIVSEESWLGWARGTLPVLEAAREGGGSHSGK</sequence>
<keyword evidence="4" id="KW-1185">Reference proteome</keyword>
<dbReference type="Pfam" id="PF10400">
    <property type="entry name" value="Vir_act_alpha_C"/>
    <property type="match status" value="1"/>
</dbReference>
<dbReference type="RefSeq" id="WP_092022438.1">
    <property type="nucleotide sequence ID" value="NZ_FOUE01000003.1"/>
</dbReference>
<dbReference type="InterPro" id="IPR036390">
    <property type="entry name" value="WH_DNA-bd_sf"/>
</dbReference>
<keyword evidence="3" id="KW-0238">DNA-binding</keyword>
<evidence type="ECO:0000259" key="2">
    <source>
        <dbReference type="Pfam" id="PF10400"/>
    </source>
</evidence>
<feature type="domain" description="Transcription regulator PadR N-terminal" evidence="1">
    <location>
        <begin position="7"/>
        <end position="80"/>
    </location>
</feature>
<dbReference type="SUPFAM" id="SSF46785">
    <property type="entry name" value="Winged helix' DNA-binding domain"/>
    <property type="match status" value="1"/>
</dbReference>
<dbReference type="Gene3D" id="1.10.10.10">
    <property type="entry name" value="Winged helix-like DNA-binding domain superfamily/Winged helix DNA-binding domain"/>
    <property type="match status" value="1"/>
</dbReference>
<dbReference type="Proteomes" id="UP000198519">
    <property type="component" value="Unassembled WGS sequence"/>
</dbReference>
<evidence type="ECO:0000259" key="1">
    <source>
        <dbReference type="Pfam" id="PF03551"/>
    </source>
</evidence>
<evidence type="ECO:0000313" key="3">
    <source>
        <dbReference type="EMBL" id="SFM35195.1"/>
    </source>
</evidence>
<dbReference type="PANTHER" id="PTHR43252">
    <property type="entry name" value="TRANSCRIPTIONAL REGULATOR YQJI"/>
    <property type="match status" value="1"/>
</dbReference>
<dbReference type="Pfam" id="PF03551">
    <property type="entry name" value="PadR"/>
    <property type="match status" value="1"/>
</dbReference>
<name>A0A1I4Q6B0_9GAMM</name>
<evidence type="ECO:0000313" key="4">
    <source>
        <dbReference type="Proteomes" id="UP000198519"/>
    </source>
</evidence>
<dbReference type="GO" id="GO:0003677">
    <property type="term" value="F:DNA binding"/>
    <property type="evidence" value="ECO:0007669"/>
    <property type="project" value="UniProtKB-KW"/>
</dbReference>
<dbReference type="EMBL" id="FOUE01000003">
    <property type="protein sequence ID" value="SFM35195.1"/>
    <property type="molecule type" value="Genomic_DNA"/>
</dbReference>